<keyword evidence="2" id="KW-1185">Reference proteome</keyword>
<sequence length="224" mass="24062">MTAAESLAAVKGSEPAKQWTDIAAMPLRFMHPSRIAACFDGIVTPRAAGQLAASPRTARRLERLVADYYGLPVFPDEMDVGDSDLRLMLMTPDELQDFAWSAGAVYWAHVLSGEIRASAVAVLKAIVGETAFALALAHRDLSGGEPKPDDPEKLRDLIQRDGDACLASWHASMPSAFQAWLQLKLPENGSFAPPASVEKREKCLAIARHLAQSGDAADIAGGRQ</sequence>
<proteinExistence type="predicted"/>
<evidence type="ECO:0000313" key="2">
    <source>
        <dbReference type="Proteomes" id="UP001628091"/>
    </source>
</evidence>
<dbReference type="Proteomes" id="UP001628091">
    <property type="component" value="Unassembled WGS sequence"/>
</dbReference>
<organism evidence="1 2">
    <name type="scientific">Phyllobacterium phragmitis</name>
    <dbReference type="NCBI Taxonomy" id="2670329"/>
    <lineage>
        <taxon>Bacteria</taxon>
        <taxon>Pseudomonadati</taxon>
        <taxon>Pseudomonadota</taxon>
        <taxon>Alphaproteobacteria</taxon>
        <taxon>Hyphomicrobiales</taxon>
        <taxon>Phyllobacteriaceae</taxon>
        <taxon>Phyllobacterium</taxon>
    </lineage>
</organism>
<comment type="caution">
    <text evidence="1">The sequence shown here is derived from an EMBL/GenBank/DDBJ whole genome shotgun (WGS) entry which is preliminary data.</text>
</comment>
<dbReference type="RefSeq" id="WP_407866462.1">
    <property type="nucleotide sequence ID" value="NZ_BAAFZP010000002.1"/>
</dbReference>
<gene>
    <name evidence="1" type="ORF">PPNSA23_38840</name>
</gene>
<dbReference type="EMBL" id="BAAFZP010000002">
    <property type="protein sequence ID" value="GAB1583941.1"/>
    <property type="molecule type" value="Genomic_DNA"/>
</dbReference>
<name>A0ABQ0H4T7_9HYPH</name>
<evidence type="ECO:0008006" key="3">
    <source>
        <dbReference type="Google" id="ProtNLM"/>
    </source>
</evidence>
<evidence type="ECO:0000313" key="1">
    <source>
        <dbReference type="EMBL" id="GAB1583941.1"/>
    </source>
</evidence>
<protein>
    <recommendedName>
        <fullName evidence="3">Type III secretion protein</fullName>
    </recommendedName>
</protein>
<reference evidence="1 2" key="1">
    <citation type="submission" date="2024-10" db="EMBL/GenBank/DDBJ databases">
        <title>Isolation, draft genome sequencing and identification of Phyllobacterium sp. NSA23, isolated from leaf soil.</title>
        <authorList>
            <person name="Akita H."/>
        </authorList>
    </citation>
    <scope>NUCLEOTIDE SEQUENCE [LARGE SCALE GENOMIC DNA]</scope>
    <source>
        <strain evidence="1 2">NSA23</strain>
    </source>
</reference>
<accession>A0ABQ0H4T7</accession>